<dbReference type="RefSeq" id="XP_058330567.1">
    <property type="nucleotide sequence ID" value="XM_058474827.1"/>
</dbReference>
<evidence type="ECO:0000256" key="9">
    <source>
        <dbReference type="ARBA" id="ARBA00047761"/>
    </source>
</evidence>
<dbReference type="InterPro" id="IPR007308">
    <property type="entry name" value="Rtr1/RPAP2_dom"/>
</dbReference>
<comment type="catalytic activity">
    <reaction evidence="9 12">
        <text>O-phospho-L-seryl-[protein] + H2O = L-seryl-[protein] + phosphate</text>
        <dbReference type="Rhea" id="RHEA:20629"/>
        <dbReference type="Rhea" id="RHEA-COMP:9863"/>
        <dbReference type="Rhea" id="RHEA-COMP:11604"/>
        <dbReference type="ChEBI" id="CHEBI:15377"/>
        <dbReference type="ChEBI" id="CHEBI:29999"/>
        <dbReference type="ChEBI" id="CHEBI:43474"/>
        <dbReference type="ChEBI" id="CHEBI:83421"/>
        <dbReference type="EC" id="3.1.3.16"/>
    </reaction>
</comment>
<evidence type="ECO:0000313" key="16">
    <source>
        <dbReference type="Proteomes" id="UP001150941"/>
    </source>
</evidence>
<reference evidence="15" key="1">
    <citation type="submission" date="2022-11" db="EMBL/GenBank/DDBJ databases">
        <authorList>
            <person name="Petersen C."/>
        </authorList>
    </citation>
    <scope>NUCLEOTIDE SEQUENCE</scope>
    <source>
        <strain evidence="15">IBT 19713</strain>
    </source>
</reference>
<keyword evidence="5 12" id="KW-0378">Hydrolase</keyword>
<dbReference type="GO" id="GO:0005634">
    <property type="term" value="C:nucleus"/>
    <property type="evidence" value="ECO:0007669"/>
    <property type="project" value="UniProtKB-SubCell"/>
</dbReference>
<accession>A0A9W9NZH5</accession>
<feature type="domain" description="RTR1-type" evidence="14">
    <location>
        <begin position="106"/>
        <end position="203"/>
    </location>
</feature>
<dbReference type="InterPro" id="IPR038534">
    <property type="entry name" value="Rtr1/RPAP2_sf"/>
</dbReference>
<dbReference type="GeneID" id="83202130"/>
<dbReference type="OrthoDB" id="2590500at2759"/>
<evidence type="ECO:0000256" key="1">
    <source>
        <dbReference type="ARBA" id="ARBA00004123"/>
    </source>
</evidence>
<evidence type="ECO:0000256" key="4">
    <source>
        <dbReference type="ARBA" id="ARBA00022771"/>
    </source>
</evidence>
<name>A0A9W9NZH5_9EURO</name>
<dbReference type="InterPro" id="IPR039693">
    <property type="entry name" value="Rtr1/RPAP2"/>
</dbReference>
<evidence type="ECO:0000256" key="11">
    <source>
        <dbReference type="PROSITE-ProRule" id="PRU00812"/>
    </source>
</evidence>
<comment type="catalytic activity">
    <reaction evidence="10 12">
        <text>O-phospho-L-threonyl-[protein] + H2O = L-threonyl-[protein] + phosphate</text>
        <dbReference type="Rhea" id="RHEA:47004"/>
        <dbReference type="Rhea" id="RHEA-COMP:11060"/>
        <dbReference type="Rhea" id="RHEA-COMP:11605"/>
        <dbReference type="ChEBI" id="CHEBI:15377"/>
        <dbReference type="ChEBI" id="CHEBI:30013"/>
        <dbReference type="ChEBI" id="CHEBI:43474"/>
        <dbReference type="ChEBI" id="CHEBI:61977"/>
        <dbReference type="EC" id="3.1.3.16"/>
    </reaction>
</comment>
<evidence type="ECO:0000259" key="14">
    <source>
        <dbReference type="PROSITE" id="PS51479"/>
    </source>
</evidence>
<dbReference type="GO" id="GO:0005737">
    <property type="term" value="C:cytoplasm"/>
    <property type="evidence" value="ECO:0007669"/>
    <property type="project" value="TreeGrafter"/>
</dbReference>
<dbReference type="GO" id="GO:0008420">
    <property type="term" value="F:RNA polymerase II CTD heptapeptide repeat phosphatase activity"/>
    <property type="evidence" value="ECO:0007669"/>
    <property type="project" value="UniProtKB-UniRule"/>
</dbReference>
<dbReference type="PANTHER" id="PTHR14732">
    <property type="entry name" value="RNA POLYMERASE II SUBUNIT B1 CTD PHOSPHATASE RPAP2-RELATED"/>
    <property type="match status" value="1"/>
</dbReference>
<evidence type="ECO:0000256" key="12">
    <source>
        <dbReference type="RuleBase" id="RU367080"/>
    </source>
</evidence>
<evidence type="ECO:0000256" key="3">
    <source>
        <dbReference type="ARBA" id="ARBA00022723"/>
    </source>
</evidence>
<reference evidence="15" key="2">
    <citation type="journal article" date="2023" name="IMA Fungus">
        <title>Comparative genomic study of the Penicillium genus elucidates a diverse pangenome and 15 lateral gene transfer events.</title>
        <authorList>
            <person name="Petersen C."/>
            <person name="Sorensen T."/>
            <person name="Nielsen M.R."/>
            <person name="Sondergaard T.E."/>
            <person name="Sorensen J.L."/>
            <person name="Fitzpatrick D.A."/>
            <person name="Frisvad J.C."/>
            <person name="Nielsen K.L."/>
        </authorList>
    </citation>
    <scope>NUCLEOTIDE SEQUENCE</scope>
    <source>
        <strain evidence="15">IBT 19713</strain>
    </source>
</reference>
<dbReference type="Pfam" id="PF04181">
    <property type="entry name" value="RPAP2_Rtr1"/>
    <property type="match status" value="1"/>
</dbReference>
<dbReference type="GO" id="GO:0043175">
    <property type="term" value="F:RNA polymerase core enzyme binding"/>
    <property type="evidence" value="ECO:0007669"/>
    <property type="project" value="UniProtKB-UniRule"/>
</dbReference>
<comment type="subcellular location">
    <subcellularLocation>
        <location evidence="1 12">Nucleus</location>
    </subcellularLocation>
</comment>
<dbReference type="AlphaFoldDB" id="A0A9W9NZH5"/>
<organism evidence="15 16">
    <name type="scientific">Penicillium chermesinum</name>
    <dbReference type="NCBI Taxonomy" id="63820"/>
    <lineage>
        <taxon>Eukaryota</taxon>
        <taxon>Fungi</taxon>
        <taxon>Dikarya</taxon>
        <taxon>Ascomycota</taxon>
        <taxon>Pezizomycotina</taxon>
        <taxon>Eurotiomycetes</taxon>
        <taxon>Eurotiomycetidae</taxon>
        <taxon>Eurotiales</taxon>
        <taxon>Aspergillaceae</taxon>
        <taxon>Penicillium</taxon>
    </lineage>
</organism>
<dbReference type="Proteomes" id="UP001150941">
    <property type="component" value="Unassembled WGS sequence"/>
</dbReference>
<dbReference type="PANTHER" id="PTHR14732:SF0">
    <property type="entry name" value="RNA POLYMERASE II SUBUNIT B1 CTD PHOSPHATASE RPAP2-RELATED"/>
    <property type="match status" value="1"/>
</dbReference>
<evidence type="ECO:0000256" key="5">
    <source>
        <dbReference type="ARBA" id="ARBA00022801"/>
    </source>
</evidence>
<dbReference type="Gene3D" id="1.25.40.820">
    <property type="match status" value="1"/>
</dbReference>
<keyword evidence="6 12" id="KW-0862">Zinc</keyword>
<keyword evidence="8 12" id="KW-0539">Nucleus</keyword>
<proteinExistence type="inferred from homology"/>
<dbReference type="GO" id="GO:0008270">
    <property type="term" value="F:zinc ion binding"/>
    <property type="evidence" value="ECO:0007669"/>
    <property type="project" value="UniProtKB-KW"/>
</dbReference>
<evidence type="ECO:0000256" key="8">
    <source>
        <dbReference type="ARBA" id="ARBA00023242"/>
    </source>
</evidence>
<feature type="region of interest" description="Disordered" evidence="13">
    <location>
        <begin position="298"/>
        <end position="342"/>
    </location>
</feature>
<dbReference type="EMBL" id="JAPQKS010000004">
    <property type="protein sequence ID" value="KAJ5232574.1"/>
    <property type="molecule type" value="Genomic_DNA"/>
</dbReference>
<comment type="similarity">
    <text evidence="2 11 12">Belongs to the RPAP2 family.</text>
</comment>
<sequence>MATPPAPAKSPLKTSLPSAFAAVSAEQPPAPQPFPSQDDQEKYLQNRPGANAHHLSIAMQHAHQIQAQKESENMILDRTIELLELPTSSAADPANPVAPDVLAFKTALSVFRPSDYDNLILERNYEDLCGYGLCPRKNRKQGNLKGNTFHFKWGAKGSGPGGRGRSMDIVPREDLEKWCSDECGERALFIRVQLAEEPVWARRATDARGSNITLLEEERAKLKSKRKAKGKGKAPDAADVVAGLEDLKIQEPSHSHPDVVAGLENLNIQDPDRSRKLAVERGDSAIAFRDGRVDIHIQENENASRASASAPQLRPEDALGGSIEGREKDSATLDGPDLFDQI</sequence>
<evidence type="ECO:0000256" key="6">
    <source>
        <dbReference type="ARBA" id="ARBA00022833"/>
    </source>
</evidence>
<comment type="function">
    <text evidence="12">Putative RNA polymerase II subunit B1 C-terminal domain (CTD) phosphatase involved in RNA polymerase II transcription regulation.</text>
</comment>
<evidence type="ECO:0000313" key="15">
    <source>
        <dbReference type="EMBL" id="KAJ5232574.1"/>
    </source>
</evidence>
<comment type="caution">
    <text evidence="15">The sequence shown here is derived from an EMBL/GenBank/DDBJ whole genome shotgun (WGS) entry which is preliminary data.</text>
</comment>
<evidence type="ECO:0000256" key="13">
    <source>
        <dbReference type="SAM" id="MobiDB-lite"/>
    </source>
</evidence>
<protein>
    <recommendedName>
        <fullName evidence="12">RNA polymerase II subunit B1 CTD phosphatase RPAP2 homolog</fullName>
        <ecNumber evidence="12">3.1.3.16</ecNumber>
    </recommendedName>
</protein>
<dbReference type="PROSITE" id="PS51479">
    <property type="entry name" value="ZF_RTR1"/>
    <property type="match status" value="1"/>
</dbReference>
<evidence type="ECO:0000256" key="10">
    <source>
        <dbReference type="ARBA" id="ARBA00048336"/>
    </source>
</evidence>
<keyword evidence="4 12" id="KW-0863">Zinc-finger</keyword>
<evidence type="ECO:0000256" key="7">
    <source>
        <dbReference type="ARBA" id="ARBA00022912"/>
    </source>
</evidence>
<keyword evidence="16" id="KW-1185">Reference proteome</keyword>
<keyword evidence="3 12" id="KW-0479">Metal-binding</keyword>
<keyword evidence="7 12" id="KW-0904">Protein phosphatase</keyword>
<evidence type="ECO:0000256" key="2">
    <source>
        <dbReference type="ARBA" id="ARBA00005676"/>
    </source>
</evidence>
<dbReference type="EC" id="3.1.3.16" evidence="12"/>
<feature type="region of interest" description="Disordered" evidence="13">
    <location>
        <begin position="23"/>
        <end position="42"/>
    </location>
</feature>
<gene>
    <name evidence="15" type="ORF">N7468_005530</name>
</gene>